<name>A0A0C9VIG3_SPHS4</name>
<gene>
    <name evidence="1" type="ORF">M422DRAFT_50719</name>
</gene>
<sequence length="181" mass="21366">MDNSERKLFDEFCNALGRYHSKWGRFVARPQIEIKEDNEVFCYNLSVCKRRRGFKNKNMVNNHWSIWLKGLYLRENSTALEQSFLYLFELHYAGIPIEPIVKVTESVKGLFNQLPKDHGDAKEAQEFNQKIVEAVRELVLGNPNRFIAASEEHHQISNPTMSNGHRWSQTSWTILWRKRVK</sequence>
<reference evidence="1 2" key="1">
    <citation type="submission" date="2014-06" db="EMBL/GenBank/DDBJ databases">
        <title>Evolutionary Origins and Diversification of the Mycorrhizal Mutualists.</title>
        <authorList>
            <consortium name="DOE Joint Genome Institute"/>
            <consortium name="Mycorrhizal Genomics Consortium"/>
            <person name="Kohler A."/>
            <person name="Kuo A."/>
            <person name="Nagy L.G."/>
            <person name="Floudas D."/>
            <person name="Copeland A."/>
            <person name="Barry K.W."/>
            <person name="Cichocki N."/>
            <person name="Veneault-Fourrey C."/>
            <person name="LaButti K."/>
            <person name="Lindquist E.A."/>
            <person name="Lipzen A."/>
            <person name="Lundell T."/>
            <person name="Morin E."/>
            <person name="Murat C."/>
            <person name="Riley R."/>
            <person name="Ohm R."/>
            <person name="Sun H."/>
            <person name="Tunlid A."/>
            <person name="Henrissat B."/>
            <person name="Grigoriev I.V."/>
            <person name="Hibbett D.S."/>
            <person name="Martin F."/>
        </authorList>
    </citation>
    <scope>NUCLEOTIDE SEQUENCE [LARGE SCALE GENOMIC DNA]</scope>
    <source>
        <strain evidence="1 2">SS14</strain>
    </source>
</reference>
<dbReference type="AlphaFoldDB" id="A0A0C9VIG3"/>
<dbReference type="Proteomes" id="UP000054279">
    <property type="component" value="Unassembled WGS sequence"/>
</dbReference>
<accession>A0A0C9VIG3</accession>
<keyword evidence="2" id="KW-1185">Reference proteome</keyword>
<dbReference type="EMBL" id="KN837172">
    <property type="protein sequence ID" value="KIJ37096.1"/>
    <property type="molecule type" value="Genomic_DNA"/>
</dbReference>
<evidence type="ECO:0000313" key="2">
    <source>
        <dbReference type="Proteomes" id="UP000054279"/>
    </source>
</evidence>
<dbReference type="HOGENOM" id="CLU_1489917_0_0_1"/>
<organism evidence="1 2">
    <name type="scientific">Sphaerobolus stellatus (strain SS14)</name>
    <dbReference type="NCBI Taxonomy" id="990650"/>
    <lineage>
        <taxon>Eukaryota</taxon>
        <taxon>Fungi</taxon>
        <taxon>Dikarya</taxon>
        <taxon>Basidiomycota</taxon>
        <taxon>Agaricomycotina</taxon>
        <taxon>Agaricomycetes</taxon>
        <taxon>Phallomycetidae</taxon>
        <taxon>Geastrales</taxon>
        <taxon>Sphaerobolaceae</taxon>
        <taxon>Sphaerobolus</taxon>
    </lineage>
</organism>
<proteinExistence type="predicted"/>
<protein>
    <submittedName>
        <fullName evidence="1">Uncharacterized protein</fullName>
    </submittedName>
</protein>
<evidence type="ECO:0000313" key="1">
    <source>
        <dbReference type="EMBL" id="KIJ37096.1"/>
    </source>
</evidence>